<accession>A0A5C3KXN3</accession>
<gene>
    <name evidence="1" type="ORF">FA15DRAFT_412306</name>
</gene>
<evidence type="ECO:0000313" key="1">
    <source>
        <dbReference type="EMBL" id="TFK24603.1"/>
    </source>
</evidence>
<keyword evidence="2" id="KW-1185">Reference proteome</keyword>
<organism evidence="1 2">
    <name type="scientific">Coprinopsis marcescibilis</name>
    <name type="common">Agaric fungus</name>
    <name type="synonym">Psathyrella marcescibilis</name>
    <dbReference type="NCBI Taxonomy" id="230819"/>
    <lineage>
        <taxon>Eukaryota</taxon>
        <taxon>Fungi</taxon>
        <taxon>Dikarya</taxon>
        <taxon>Basidiomycota</taxon>
        <taxon>Agaricomycotina</taxon>
        <taxon>Agaricomycetes</taxon>
        <taxon>Agaricomycetidae</taxon>
        <taxon>Agaricales</taxon>
        <taxon>Agaricineae</taxon>
        <taxon>Psathyrellaceae</taxon>
        <taxon>Coprinopsis</taxon>
    </lineage>
</organism>
<reference evidence="1 2" key="1">
    <citation type="journal article" date="2019" name="Nat. Ecol. Evol.">
        <title>Megaphylogeny resolves global patterns of mushroom evolution.</title>
        <authorList>
            <person name="Varga T."/>
            <person name="Krizsan K."/>
            <person name="Foldi C."/>
            <person name="Dima B."/>
            <person name="Sanchez-Garcia M."/>
            <person name="Sanchez-Ramirez S."/>
            <person name="Szollosi G.J."/>
            <person name="Szarkandi J.G."/>
            <person name="Papp V."/>
            <person name="Albert L."/>
            <person name="Andreopoulos W."/>
            <person name="Angelini C."/>
            <person name="Antonin V."/>
            <person name="Barry K.W."/>
            <person name="Bougher N.L."/>
            <person name="Buchanan P."/>
            <person name="Buyck B."/>
            <person name="Bense V."/>
            <person name="Catcheside P."/>
            <person name="Chovatia M."/>
            <person name="Cooper J."/>
            <person name="Damon W."/>
            <person name="Desjardin D."/>
            <person name="Finy P."/>
            <person name="Geml J."/>
            <person name="Haridas S."/>
            <person name="Hughes K."/>
            <person name="Justo A."/>
            <person name="Karasinski D."/>
            <person name="Kautmanova I."/>
            <person name="Kiss B."/>
            <person name="Kocsube S."/>
            <person name="Kotiranta H."/>
            <person name="LaButti K.M."/>
            <person name="Lechner B.E."/>
            <person name="Liimatainen K."/>
            <person name="Lipzen A."/>
            <person name="Lukacs Z."/>
            <person name="Mihaltcheva S."/>
            <person name="Morgado L.N."/>
            <person name="Niskanen T."/>
            <person name="Noordeloos M.E."/>
            <person name="Ohm R.A."/>
            <person name="Ortiz-Santana B."/>
            <person name="Ovrebo C."/>
            <person name="Racz N."/>
            <person name="Riley R."/>
            <person name="Savchenko A."/>
            <person name="Shiryaev A."/>
            <person name="Soop K."/>
            <person name="Spirin V."/>
            <person name="Szebenyi C."/>
            <person name="Tomsovsky M."/>
            <person name="Tulloss R.E."/>
            <person name="Uehling J."/>
            <person name="Grigoriev I.V."/>
            <person name="Vagvolgyi C."/>
            <person name="Papp T."/>
            <person name="Martin F.M."/>
            <person name="Miettinen O."/>
            <person name="Hibbett D.S."/>
            <person name="Nagy L.G."/>
        </authorList>
    </citation>
    <scope>NUCLEOTIDE SEQUENCE [LARGE SCALE GENOMIC DNA]</scope>
    <source>
        <strain evidence="1 2">CBS 121175</strain>
    </source>
</reference>
<proteinExistence type="predicted"/>
<sequence>MQVVVVVVDWDLPYPPSTTCAIRPCVNSCCDFEQDRAIRAAHVVRMRVLGRTVLRMRMLGWTLLRMEMGVKARNFALSEELCNCSCRGQLGHDCMAKLRRWKTRQRSGVWRWWCKRRLPFE</sequence>
<evidence type="ECO:0000313" key="2">
    <source>
        <dbReference type="Proteomes" id="UP000307440"/>
    </source>
</evidence>
<dbReference type="Proteomes" id="UP000307440">
    <property type="component" value="Unassembled WGS sequence"/>
</dbReference>
<dbReference type="AlphaFoldDB" id="A0A5C3KXN3"/>
<protein>
    <submittedName>
        <fullName evidence="1">Uncharacterized protein</fullName>
    </submittedName>
</protein>
<dbReference type="EMBL" id="ML210198">
    <property type="protein sequence ID" value="TFK24603.1"/>
    <property type="molecule type" value="Genomic_DNA"/>
</dbReference>
<name>A0A5C3KXN3_COPMA</name>